<gene>
    <name evidence="1" type="ORF">BpHYR1_047354</name>
</gene>
<comment type="caution">
    <text evidence="1">The sequence shown here is derived from an EMBL/GenBank/DDBJ whole genome shotgun (WGS) entry which is preliminary data.</text>
</comment>
<protein>
    <submittedName>
        <fullName evidence="1">Uncharacterized protein</fullName>
    </submittedName>
</protein>
<proteinExistence type="predicted"/>
<reference evidence="1 2" key="1">
    <citation type="journal article" date="2018" name="Sci. Rep.">
        <title>Genomic signatures of local adaptation to the degree of environmental predictability in rotifers.</title>
        <authorList>
            <person name="Franch-Gras L."/>
            <person name="Hahn C."/>
            <person name="Garcia-Roger E.M."/>
            <person name="Carmona M.J."/>
            <person name="Serra M."/>
            <person name="Gomez A."/>
        </authorList>
    </citation>
    <scope>NUCLEOTIDE SEQUENCE [LARGE SCALE GENOMIC DNA]</scope>
    <source>
        <strain evidence="1">HYR1</strain>
    </source>
</reference>
<sequence>MYLNLKLNFLYIVQISQINELLSNERPKYSKPSTFSTNKGYFKITGGQKFSKFGRPSLFWPANFAVQIFDRRPGRLILAAFGPYSNLIKNKFYITCQCCLILVMQN</sequence>
<organism evidence="1 2">
    <name type="scientific">Brachionus plicatilis</name>
    <name type="common">Marine rotifer</name>
    <name type="synonym">Brachionus muelleri</name>
    <dbReference type="NCBI Taxonomy" id="10195"/>
    <lineage>
        <taxon>Eukaryota</taxon>
        <taxon>Metazoa</taxon>
        <taxon>Spiralia</taxon>
        <taxon>Gnathifera</taxon>
        <taxon>Rotifera</taxon>
        <taxon>Eurotatoria</taxon>
        <taxon>Monogononta</taxon>
        <taxon>Pseudotrocha</taxon>
        <taxon>Ploima</taxon>
        <taxon>Brachionidae</taxon>
        <taxon>Brachionus</taxon>
    </lineage>
</organism>
<keyword evidence="2" id="KW-1185">Reference proteome</keyword>
<accession>A0A3M7Q9F0</accession>
<evidence type="ECO:0000313" key="1">
    <source>
        <dbReference type="EMBL" id="RNA07575.1"/>
    </source>
</evidence>
<evidence type="ECO:0000313" key="2">
    <source>
        <dbReference type="Proteomes" id="UP000276133"/>
    </source>
</evidence>
<dbReference type="EMBL" id="REGN01006999">
    <property type="protein sequence ID" value="RNA07575.1"/>
    <property type="molecule type" value="Genomic_DNA"/>
</dbReference>
<dbReference type="Proteomes" id="UP000276133">
    <property type="component" value="Unassembled WGS sequence"/>
</dbReference>
<name>A0A3M7Q9F0_BRAPC</name>
<dbReference type="AlphaFoldDB" id="A0A3M7Q9F0"/>